<accession>A0A6C0CDD6</accession>
<evidence type="ECO:0008006" key="2">
    <source>
        <dbReference type="Google" id="ProtNLM"/>
    </source>
</evidence>
<protein>
    <recommendedName>
        <fullName evidence="2">Late transcription factor VLTF3-like protein</fullName>
    </recommendedName>
</protein>
<dbReference type="EMBL" id="MN739395">
    <property type="protein sequence ID" value="QHT02481.1"/>
    <property type="molecule type" value="Genomic_DNA"/>
</dbReference>
<name>A0A6C0CDD6_9ZZZZ</name>
<dbReference type="AlphaFoldDB" id="A0A6C0CDD6"/>
<evidence type="ECO:0000313" key="1">
    <source>
        <dbReference type="EMBL" id="QHT02481.1"/>
    </source>
</evidence>
<organism evidence="1">
    <name type="scientific">viral metagenome</name>
    <dbReference type="NCBI Taxonomy" id="1070528"/>
    <lineage>
        <taxon>unclassified sequences</taxon>
        <taxon>metagenomes</taxon>
        <taxon>organismal metagenomes</taxon>
    </lineage>
</organism>
<reference evidence="1" key="1">
    <citation type="journal article" date="2020" name="Nature">
        <title>Giant virus diversity and host interactions through global metagenomics.</title>
        <authorList>
            <person name="Schulz F."/>
            <person name="Roux S."/>
            <person name="Paez-Espino D."/>
            <person name="Jungbluth S."/>
            <person name="Walsh D.A."/>
            <person name="Denef V.J."/>
            <person name="McMahon K.D."/>
            <person name="Konstantinidis K.T."/>
            <person name="Eloe-Fadrosh E.A."/>
            <person name="Kyrpides N.C."/>
            <person name="Woyke T."/>
        </authorList>
    </citation>
    <scope>NUCLEOTIDE SEQUENCE</scope>
    <source>
        <strain evidence="1">GVMAG-M-3300020595-32</strain>
    </source>
</reference>
<sequence length="331" mass="39205">MSSIKERITKKCHSDPRVTIDTIHTNIISDLNEEEKKEYYLENGLLLDQYYSKTGENKSIKTKDNTSVLSYFQKNDTIEETGINSISDKLTGKSIIDFYMSNIDDTYVLHNEIYMNDKCKLCNNNMSFGLIDSELVCEKCGYTEDIIINSEKCSYKDPPREVSYFAYKRINHFNEWLAQFQAKESTEISDNIYKNIFDEIHKNVNLDIQKIKPKQMKSILKKMGYNKYYEHIPHIINVMSGKKAPCLSRKEEEQLRTLFKEIQIPFSNNCPPNRKNFLSYSYVLHKFCELLEYDYLLPYFPLLKSREKLLQQDQIWKLICNDLCWQFIESI</sequence>
<proteinExistence type="predicted"/>
<dbReference type="InterPro" id="IPR007031">
    <property type="entry name" value="Poxvirus_VLTF3"/>
</dbReference>
<dbReference type="GO" id="GO:0046782">
    <property type="term" value="P:regulation of viral transcription"/>
    <property type="evidence" value="ECO:0007669"/>
    <property type="project" value="InterPro"/>
</dbReference>
<dbReference type="Pfam" id="PF04947">
    <property type="entry name" value="Pox_VLTF3"/>
    <property type="match status" value="1"/>
</dbReference>